<evidence type="ECO:0000313" key="6">
    <source>
        <dbReference type="EMBL" id="EKF42608.1"/>
    </source>
</evidence>
<feature type="domain" description="Carbohydrate kinase FGGY C-terminal" evidence="5">
    <location>
        <begin position="347"/>
        <end position="432"/>
    </location>
</feature>
<dbReference type="InterPro" id="IPR018485">
    <property type="entry name" value="FGGY_C"/>
</dbReference>
<dbReference type="eggNOG" id="COG1070">
    <property type="taxonomic scope" value="Bacteria"/>
</dbReference>
<dbReference type="PANTHER" id="PTHR43095">
    <property type="entry name" value="SUGAR KINASE"/>
    <property type="match status" value="1"/>
</dbReference>
<dbReference type="CDD" id="cd07773">
    <property type="entry name" value="ASKHA_NBD_FGGY_FK"/>
    <property type="match status" value="1"/>
</dbReference>
<dbReference type="InterPro" id="IPR000577">
    <property type="entry name" value="Carb_kinase_FGGY"/>
</dbReference>
<keyword evidence="3 6" id="KW-0418">Kinase</keyword>
<keyword evidence="7" id="KW-1185">Reference proteome</keyword>
<name>K2N5E4_9HYPH</name>
<protein>
    <submittedName>
        <fullName evidence="6">Carbohydrate kinase</fullName>
    </submittedName>
</protein>
<comment type="caution">
    <text evidence="6">The sequence shown here is derived from an EMBL/GenBank/DDBJ whole genome shotgun (WGS) entry which is preliminary data.</text>
</comment>
<dbReference type="STRING" id="721133.SAMN05216176_106256"/>
<dbReference type="GO" id="GO:0016301">
    <property type="term" value="F:kinase activity"/>
    <property type="evidence" value="ECO:0007669"/>
    <property type="project" value="UniProtKB-KW"/>
</dbReference>
<evidence type="ECO:0000256" key="1">
    <source>
        <dbReference type="ARBA" id="ARBA00009156"/>
    </source>
</evidence>
<proteinExistence type="inferred from homology"/>
<dbReference type="RefSeq" id="WP_009756611.1">
    <property type="nucleotide sequence ID" value="NZ_AMSI01000006.1"/>
</dbReference>
<dbReference type="InterPro" id="IPR050406">
    <property type="entry name" value="FGGY_Carb_Kinase"/>
</dbReference>
<keyword evidence="2" id="KW-0808">Transferase</keyword>
<dbReference type="AlphaFoldDB" id="K2N5E4"/>
<dbReference type="EMBL" id="AMSI01000006">
    <property type="protein sequence ID" value="EKF42608.1"/>
    <property type="molecule type" value="Genomic_DNA"/>
</dbReference>
<dbReference type="Pfam" id="PF00370">
    <property type="entry name" value="FGGY_N"/>
    <property type="match status" value="1"/>
</dbReference>
<dbReference type="PANTHER" id="PTHR43095:SF5">
    <property type="entry name" value="XYLULOSE KINASE"/>
    <property type="match status" value="1"/>
</dbReference>
<evidence type="ECO:0000256" key="3">
    <source>
        <dbReference type="ARBA" id="ARBA00022777"/>
    </source>
</evidence>
<dbReference type="PIRSF" id="PIRSF000538">
    <property type="entry name" value="GlpK"/>
    <property type="match status" value="1"/>
</dbReference>
<accession>K2N5E4</accession>
<dbReference type="Gene3D" id="3.30.420.40">
    <property type="match status" value="2"/>
</dbReference>
<feature type="domain" description="Carbohydrate kinase FGGY N-terminal" evidence="4">
    <location>
        <begin position="8"/>
        <end position="240"/>
    </location>
</feature>
<sequence>MSDASGILIGVDIGSTACKVQAVGADGVHLALASALTPWEDTPKGRQLDPEVLFEQLMRALHKVAGAHTVLGIGVTGFAESGVIVDRAGKPVAPILPWYDQHGSDTVSRIEAVMGARGFAGLTGLPLNLKPSIMKFEWFMHEVAPRTFWSRWMNVPEWFAYRLTGVMATEPSLASRTGIFDVVEKREAEDLLACVGAPSGLFSELRHAGESWGVVTGTYARLAGATVTVCGMDHLSAGVGVGATGQANLLDSCGTGEALIRRLPAMNITRATLVKAVEQEIAVGRDIFSGQVQLTASLRSGIGMWRFLKLMGKGEADMEELDRAALRLSTTPSSPVVDNVWLENASLSNIGYEPDPAAVWRATVEAVQRRASVLVGRMQDFAGAHDRIVATGGGLRSLLVRTLKKDILGPFEQPEIIETASRGAALLAGMAAGVSPPIAVETTPVPMAQGF</sequence>
<reference evidence="6 7" key="1">
    <citation type="journal article" date="2012" name="J. Bacteriol.">
        <title>Genome Sequence of Nitratireductor indicus Type Strain C115.</title>
        <authorList>
            <person name="Lai Q."/>
            <person name="Li G."/>
            <person name="Yu Z."/>
            <person name="Shao Z."/>
        </authorList>
    </citation>
    <scope>NUCLEOTIDE SEQUENCE [LARGE SCALE GENOMIC DNA]</scope>
    <source>
        <strain evidence="6 7">C115</strain>
    </source>
</reference>
<evidence type="ECO:0000313" key="7">
    <source>
        <dbReference type="Proteomes" id="UP000007374"/>
    </source>
</evidence>
<gene>
    <name evidence="6" type="ORF">NA8A_11113</name>
</gene>
<dbReference type="Proteomes" id="UP000007374">
    <property type="component" value="Unassembled WGS sequence"/>
</dbReference>
<dbReference type="Pfam" id="PF02782">
    <property type="entry name" value="FGGY_C"/>
    <property type="match status" value="1"/>
</dbReference>
<dbReference type="InterPro" id="IPR043129">
    <property type="entry name" value="ATPase_NBD"/>
</dbReference>
<evidence type="ECO:0000259" key="4">
    <source>
        <dbReference type="Pfam" id="PF00370"/>
    </source>
</evidence>
<dbReference type="InterPro" id="IPR018484">
    <property type="entry name" value="FGGY_N"/>
</dbReference>
<evidence type="ECO:0000259" key="5">
    <source>
        <dbReference type="Pfam" id="PF02782"/>
    </source>
</evidence>
<dbReference type="GO" id="GO:0005975">
    <property type="term" value="P:carbohydrate metabolic process"/>
    <property type="evidence" value="ECO:0007669"/>
    <property type="project" value="InterPro"/>
</dbReference>
<dbReference type="PATRIC" id="fig|1231190.3.peg.2318"/>
<comment type="similarity">
    <text evidence="1">Belongs to the FGGY kinase family.</text>
</comment>
<evidence type="ECO:0000256" key="2">
    <source>
        <dbReference type="ARBA" id="ARBA00022679"/>
    </source>
</evidence>
<dbReference type="SUPFAM" id="SSF53067">
    <property type="entry name" value="Actin-like ATPase domain"/>
    <property type="match status" value="2"/>
</dbReference>
<organism evidence="6 7">
    <name type="scientific">Nitratireductor indicus C115</name>
    <dbReference type="NCBI Taxonomy" id="1231190"/>
    <lineage>
        <taxon>Bacteria</taxon>
        <taxon>Pseudomonadati</taxon>
        <taxon>Pseudomonadota</taxon>
        <taxon>Alphaproteobacteria</taxon>
        <taxon>Hyphomicrobiales</taxon>
        <taxon>Phyllobacteriaceae</taxon>
        <taxon>Nitratireductor</taxon>
    </lineage>
</organism>